<name>A0A8C2EQU0_CYPCA</name>
<comment type="catalytic activity">
    <reaction evidence="1">
        <text>N-terminal L-glutaminyl-[peptide] = N-terminal 5-oxo-L-prolyl-[peptide] + NH4(+)</text>
        <dbReference type="Rhea" id="RHEA:23652"/>
        <dbReference type="Rhea" id="RHEA-COMP:11736"/>
        <dbReference type="Rhea" id="RHEA-COMP:11846"/>
        <dbReference type="ChEBI" id="CHEBI:28938"/>
        <dbReference type="ChEBI" id="CHEBI:64722"/>
        <dbReference type="ChEBI" id="CHEBI:87215"/>
        <dbReference type="EC" id="2.3.2.5"/>
    </reaction>
</comment>
<dbReference type="Ensembl" id="ENSCCRT00020048983.1">
    <property type="protein sequence ID" value="ENSCCRP00020044910.1"/>
    <property type="gene ID" value="ENSCCRG00020019959.1"/>
</dbReference>
<keyword evidence="4" id="KW-0808">Transferase</keyword>
<keyword evidence="5" id="KW-0012">Acyltransferase</keyword>
<evidence type="ECO:0000256" key="2">
    <source>
        <dbReference type="ARBA" id="ARBA00006014"/>
    </source>
</evidence>
<evidence type="ECO:0000256" key="3">
    <source>
        <dbReference type="ARBA" id="ARBA00012012"/>
    </source>
</evidence>
<comment type="similarity">
    <text evidence="2">Belongs to the glutaminyl-peptide cyclotransferase family.</text>
</comment>
<dbReference type="AlphaFoldDB" id="A0A8C2EQU0"/>
<dbReference type="GO" id="GO:0008270">
    <property type="term" value="F:zinc ion binding"/>
    <property type="evidence" value="ECO:0007669"/>
    <property type="project" value="TreeGrafter"/>
</dbReference>
<evidence type="ECO:0000313" key="8">
    <source>
        <dbReference type="Proteomes" id="UP000694701"/>
    </source>
</evidence>
<evidence type="ECO:0000259" key="6">
    <source>
        <dbReference type="Pfam" id="PF04389"/>
    </source>
</evidence>
<dbReference type="GO" id="GO:0016603">
    <property type="term" value="F:glutaminyl-peptide cyclotransferase activity"/>
    <property type="evidence" value="ECO:0007669"/>
    <property type="project" value="UniProtKB-EC"/>
</dbReference>
<dbReference type="InterPro" id="IPR040234">
    <property type="entry name" value="QC/QCL"/>
</dbReference>
<dbReference type="Pfam" id="PF04389">
    <property type="entry name" value="Peptidase_M28"/>
    <property type="match status" value="1"/>
</dbReference>
<accession>A0A8C2EQU0</accession>
<evidence type="ECO:0000256" key="5">
    <source>
        <dbReference type="ARBA" id="ARBA00023315"/>
    </source>
</evidence>
<protein>
    <recommendedName>
        <fullName evidence="3">glutaminyl-peptide cyclotransferase</fullName>
        <ecNumber evidence="3">2.3.2.5</ecNumber>
    </recommendedName>
</protein>
<dbReference type="InterPro" id="IPR007484">
    <property type="entry name" value="Peptidase_M28"/>
</dbReference>
<dbReference type="EC" id="2.3.2.5" evidence="3"/>
<dbReference type="Gene3D" id="3.40.630.10">
    <property type="entry name" value="Zn peptidases"/>
    <property type="match status" value="1"/>
</dbReference>
<evidence type="ECO:0000256" key="4">
    <source>
        <dbReference type="ARBA" id="ARBA00022679"/>
    </source>
</evidence>
<proteinExistence type="inferred from homology"/>
<reference evidence="7" key="1">
    <citation type="submission" date="2025-08" db="UniProtKB">
        <authorList>
            <consortium name="Ensembl"/>
        </authorList>
    </citation>
    <scope>IDENTIFICATION</scope>
</reference>
<organism evidence="7 8">
    <name type="scientific">Cyprinus carpio</name>
    <name type="common">Common carp</name>
    <dbReference type="NCBI Taxonomy" id="7962"/>
    <lineage>
        <taxon>Eukaryota</taxon>
        <taxon>Metazoa</taxon>
        <taxon>Chordata</taxon>
        <taxon>Craniata</taxon>
        <taxon>Vertebrata</taxon>
        <taxon>Euteleostomi</taxon>
        <taxon>Actinopterygii</taxon>
        <taxon>Neopterygii</taxon>
        <taxon>Teleostei</taxon>
        <taxon>Ostariophysi</taxon>
        <taxon>Cypriniformes</taxon>
        <taxon>Cyprinidae</taxon>
        <taxon>Cyprininae</taxon>
        <taxon>Cyprinus</taxon>
    </lineage>
</organism>
<evidence type="ECO:0000256" key="1">
    <source>
        <dbReference type="ARBA" id="ARBA00000001"/>
    </source>
</evidence>
<dbReference type="PANTHER" id="PTHR12283:SF3">
    <property type="entry name" value="GLUTAMINYL-PEPTIDE CYCLOTRANSFERASE-LIKE PROTEIN"/>
    <property type="match status" value="1"/>
</dbReference>
<feature type="domain" description="Peptidase M28" evidence="6">
    <location>
        <begin position="60"/>
        <end position="251"/>
    </location>
</feature>
<sequence length="261" mass="29256">LFRQDEYDRLLTSFRQSDHTAGKASLQHILSQLGSLSEGWMLEENSFVSSTPKGKVTFTNVLAVLDPLDPRRLLLACHHDSKILPAGPKNPKQVFVGASDSAIPCAMILEMATGQNPALQSTANTSEFRLEFFDGEEAAVDLLVLLDLLGDPEPLIFNHFNNTSESLSVSLPEKRLHKQGLLTSYPSEQSYFRKDFYGGFMQDDHITFLHRVVPVHHLIPTPFPVFWHTLDDTEEKIQRPTVENLTRIILSTNLKSANTTA</sequence>
<evidence type="ECO:0000313" key="7">
    <source>
        <dbReference type="Ensembl" id="ENSCCRP00020044910.1"/>
    </source>
</evidence>
<dbReference type="PANTHER" id="PTHR12283">
    <property type="entry name" value="GLUTAMINYL-PEPTIDE CYCLOTRANSFERASE"/>
    <property type="match status" value="1"/>
</dbReference>
<dbReference type="SUPFAM" id="SSF53187">
    <property type="entry name" value="Zn-dependent exopeptidases"/>
    <property type="match status" value="1"/>
</dbReference>
<dbReference type="Proteomes" id="UP000694701">
    <property type="component" value="Unplaced"/>
</dbReference>